<dbReference type="CDD" id="cd07033">
    <property type="entry name" value="TPP_PYR_DXS_TK_like"/>
    <property type="match status" value="1"/>
</dbReference>
<name>A0A1G2E267_9BACT</name>
<dbReference type="SUPFAM" id="SSF52922">
    <property type="entry name" value="TK C-terminal domain-like"/>
    <property type="match status" value="1"/>
</dbReference>
<evidence type="ECO:0000259" key="4">
    <source>
        <dbReference type="SMART" id="SM00861"/>
    </source>
</evidence>
<feature type="domain" description="Transketolase-like pyrimidine-binding" evidence="4">
    <location>
        <begin position="60"/>
        <end position="224"/>
    </location>
</feature>
<evidence type="ECO:0000256" key="3">
    <source>
        <dbReference type="ARBA" id="ARBA00023052"/>
    </source>
</evidence>
<dbReference type="PANTHER" id="PTHR43825">
    <property type="entry name" value="PYRUVATE DEHYDROGENASE E1 COMPONENT"/>
    <property type="match status" value="1"/>
</dbReference>
<dbReference type="Gene3D" id="3.40.50.920">
    <property type="match status" value="1"/>
</dbReference>
<dbReference type="InterPro" id="IPR029063">
    <property type="entry name" value="SAM-dependent_MTases_sf"/>
</dbReference>
<dbReference type="InterPro" id="IPR005475">
    <property type="entry name" value="Transketolase-like_Pyr-bd"/>
</dbReference>
<dbReference type="SUPFAM" id="SSF52518">
    <property type="entry name" value="Thiamin diphosphate-binding fold (THDP-binding)"/>
    <property type="match status" value="1"/>
</dbReference>
<comment type="caution">
    <text evidence="5">The sequence shown here is derived from an EMBL/GenBank/DDBJ whole genome shotgun (WGS) entry which is preliminary data.</text>
</comment>
<protein>
    <recommendedName>
        <fullName evidence="4">Transketolase-like pyrimidine-binding domain-containing protein</fullName>
    </recommendedName>
</protein>
<dbReference type="SMART" id="SM00861">
    <property type="entry name" value="Transket_pyr"/>
    <property type="match status" value="1"/>
</dbReference>
<evidence type="ECO:0000256" key="2">
    <source>
        <dbReference type="ARBA" id="ARBA00007131"/>
    </source>
</evidence>
<dbReference type="Pfam" id="PF02779">
    <property type="entry name" value="Transket_pyr"/>
    <property type="match status" value="1"/>
</dbReference>
<organism evidence="5 6">
    <name type="scientific">Candidatus Nealsonbacteria bacterium RIFCSPHIGHO2_01_FULL_38_55</name>
    <dbReference type="NCBI Taxonomy" id="1801664"/>
    <lineage>
        <taxon>Bacteria</taxon>
        <taxon>Candidatus Nealsoniibacteriota</taxon>
    </lineage>
</organism>
<sequence length="687" mass="78884">MASFCSDCGRIRYCQEGIKFLDKKFNRNFSKNFFRNRWRCDGDKAEIIEIMDNKREKNNIDIRDGFFDEVYDIASKDKNVIFITADADAFSLEKYKKDLPEQFINIGVAEQNMIAVAAGLALSGKKVFVYSMIPFIAMRCYEHIKTNICGMNLAITIIGVGAGLSFENDGPTHHAVADIAVMRTLPEITILNPADSCSAAVCANFAYQSRSPVYVRLDKGIFPVLTDGNNNFSDGLRVLRNLKDINIISTGFMSHQAVKVAKELEKNNIGAGVADLYMIKPVNKEALLRIIEKSKQLITLEENSAIGGIGDIVSNFLIENKKYIPLKMISLKDEQCFNYGSRGWLHKNYCLDVESVVKSIMEENLPQKNTSNPGQFLFNRKITVDDFARSFGATPDDILFDCRELIEKNDFRYRIIEGEERDNIILNVLKKIEIDNQIIGAETRTAQWETGWSENLKEFIESNYDLNKITPKFIRSNQVIRFNQQYIMPVDPNFEHDYFNVFRTWFFRKYLKDYNDIYDFGCGSGYNLVPMAKMYPDKNFYGLDFVPSSPELINRIANAHNLKIKGYVFNLRQPNESFEVKPGAAVFTSGTIEQIASDFEPFLQFLLKQSPGICIHIEPIIETYDENNLVDYLAIKFHKKRGYTQGYLTRLRELEAEGKIKILKVKRLFFGSLYMEGFTYIIWKPVK</sequence>
<proteinExistence type="inferred from homology"/>
<accession>A0A1G2E267</accession>
<comment type="similarity">
    <text evidence="2">Belongs to the transketolase family.</text>
</comment>
<keyword evidence="3" id="KW-0786">Thiamine pyrophosphate</keyword>
<dbReference type="InterPro" id="IPR009014">
    <property type="entry name" value="Transketo_C/PFOR_II"/>
</dbReference>
<dbReference type="PANTHER" id="PTHR43825:SF5">
    <property type="entry name" value="HYPOTHETICAL TRANSKETOLASE FAMILY PROTEIN"/>
    <property type="match status" value="1"/>
</dbReference>
<dbReference type="Pfam" id="PF02780">
    <property type="entry name" value="Transketolase_C"/>
    <property type="match status" value="1"/>
</dbReference>
<reference evidence="5 6" key="1">
    <citation type="journal article" date="2016" name="Nat. Commun.">
        <title>Thousands of microbial genomes shed light on interconnected biogeochemical processes in an aquifer system.</title>
        <authorList>
            <person name="Anantharaman K."/>
            <person name="Brown C.T."/>
            <person name="Hug L.A."/>
            <person name="Sharon I."/>
            <person name="Castelle C.J."/>
            <person name="Probst A.J."/>
            <person name="Thomas B.C."/>
            <person name="Singh A."/>
            <person name="Wilkins M.J."/>
            <person name="Karaoz U."/>
            <person name="Brodie E.L."/>
            <person name="Williams K.H."/>
            <person name="Hubbard S.S."/>
            <person name="Banfield J.F."/>
        </authorList>
    </citation>
    <scope>NUCLEOTIDE SEQUENCE [LARGE SCALE GENOMIC DNA]</scope>
</reference>
<gene>
    <name evidence="5" type="ORF">A2626_00725</name>
</gene>
<evidence type="ECO:0000313" key="5">
    <source>
        <dbReference type="EMBL" id="OGZ19946.1"/>
    </source>
</evidence>
<dbReference type="SUPFAM" id="SSF53335">
    <property type="entry name" value="S-adenosyl-L-methionine-dependent methyltransferases"/>
    <property type="match status" value="1"/>
</dbReference>
<dbReference type="CDD" id="cd02440">
    <property type="entry name" value="AdoMet_MTases"/>
    <property type="match status" value="1"/>
</dbReference>
<comment type="cofactor">
    <cofactor evidence="1">
        <name>thiamine diphosphate</name>
        <dbReference type="ChEBI" id="CHEBI:58937"/>
    </cofactor>
</comment>
<dbReference type="Gene3D" id="3.40.50.150">
    <property type="entry name" value="Vaccinia Virus protein VP39"/>
    <property type="match status" value="1"/>
</dbReference>
<dbReference type="InterPro" id="IPR033248">
    <property type="entry name" value="Transketolase_C"/>
</dbReference>
<dbReference type="InterPro" id="IPR051157">
    <property type="entry name" value="PDH/Transketolase"/>
</dbReference>
<dbReference type="AlphaFoldDB" id="A0A1G2E267"/>
<dbReference type="Proteomes" id="UP000177360">
    <property type="component" value="Unassembled WGS sequence"/>
</dbReference>
<evidence type="ECO:0000256" key="1">
    <source>
        <dbReference type="ARBA" id="ARBA00001964"/>
    </source>
</evidence>
<dbReference type="FunFam" id="3.40.50.970:FF:000129">
    <property type="entry name" value="Transketolase"/>
    <property type="match status" value="1"/>
</dbReference>
<dbReference type="EMBL" id="MHLZ01000016">
    <property type="protein sequence ID" value="OGZ19946.1"/>
    <property type="molecule type" value="Genomic_DNA"/>
</dbReference>
<dbReference type="Gene3D" id="3.40.50.970">
    <property type="match status" value="1"/>
</dbReference>
<dbReference type="InterPro" id="IPR029061">
    <property type="entry name" value="THDP-binding"/>
</dbReference>
<evidence type="ECO:0000313" key="6">
    <source>
        <dbReference type="Proteomes" id="UP000177360"/>
    </source>
</evidence>